<sequence length="114" mass="12738">MKSIKTKITLTFSLICIFLVLFSSIVSYFIASTAIQNESKEKILFASQKYSEMINGVLDGQAKILNEIAFNIGNDQNFNETDTLSYLEKKLKVNSNVTDIYLGTNEKHMLDGAG</sequence>
<evidence type="ECO:0000256" key="1">
    <source>
        <dbReference type="SAM" id="Phobius"/>
    </source>
</evidence>
<dbReference type="Proteomes" id="UP000239471">
    <property type="component" value="Unassembled WGS sequence"/>
</dbReference>
<feature type="transmembrane region" description="Helical" evidence="1">
    <location>
        <begin position="12"/>
        <end position="31"/>
    </location>
</feature>
<comment type="caution">
    <text evidence="2">The sequence shown here is derived from an EMBL/GenBank/DDBJ whole genome shotgun (WGS) entry which is preliminary data.</text>
</comment>
<name>A0A2T0BFM8_9CLOT</name>
<protein>
    <recommendedName>
        <fullName evidence="4">Methyl-accepting chemotaxis protein</fullName>
    </recommendedName>
</protein>
<keyword evidence="1" id="KW-0472">Membrane</keyword>
<dbReference type="EMBL" id="PVXQ01000014">
    <property type="protein sequence ID" value="PRR82668.1"/>
    <property type="molecule type" value="Genomic_DNA"/>
</dbReference>
<organism evidence="2 3">
    <name type="scientific">Clostridium vincentii</name>
    <dbReference type="NCBI Taxonomy" id="52704"/>
    <lineage>
        <taxon>Bacteria</taxon>
        <taxon>Bacillati</taxon>
        <taxon>Bacillota</taxon>
        <taxon>Clostridia</taxon>
        <taxon>Eubacteriales</taxon>
        <taxon>Clostridiaceae</taxon>
        <taxon>Clostridium</taxon>
    </lineage>
</organism>
<proteinExistence type="predicted"/>
<reference evidence="2 3" key="1">
    <citation type="submission" date="2018-03" db="EMBL/GenBank/DDBJ databases">
        <title>Genome sequence of Clostridium vincentii DSM 10228.</title>
        <authorList>
            <person name="Poehlein A."/>
            <person name="Daniel R."/>
        </authorList>
    </citation>
    <scope>NUCLEOTIDE SEQUENCE [LARGE SCALE GENOMIC DNA]</scope>
    <source>
        <strain evidence="2 3">DSM 10228</strain>
    </source>
</reference>
<keyword evidence="3" id="KW-1185">Reference proteome</keyword>
<evidence type="ECO:0008006" key="4">
    <source>
        <dbReference type="Google" id="ProtNLM"/>
    </source>
</evidence>
<evidence type="ECO:0000313" key="2">
    <source>
        <dbReference type="EMBL" id="PRR82668.1"/>
    </source>
</evidence>
<keyword evidence="1" id="KW-0812">Transmembrane</keyword>
<dbReference type="RefSeq" id="WP_242980623.1">
    <property type="nucleotide sequence ID" value="NZ_PVXQ01000014.1"/>
</dbReference>
<accession>A0A2T0BFM8</accession>
<gene>
    <name evidence="2" type="ORF">CLVI_16350</name>
</gene>
<keyword evidence="1" id="KW-1133">Transmembrane helix</keyword>
<evidence type="ECO:0000313" key="3">
    <source>
        <dbReference type="Proteomes" id="UP000239471"/>
    </source>
</evidence>
<dbReference type="AlphaFoldDB" id="A0A2T0BFM8"/>